<keyword evidence="3" id="KW-1185">Reference proteome</keyword>
<dbReference type="Proteomes" id="UP000182100">
    <property type="component" value="Unassembled WGS sequence"/>
</dbReference>
<dbReference type="STRING" id="67344.SAMN05216505_112192"/>
<gene>
    <name evidence="2" type="ORF">SAMN05216505_112192</name>
</gene>
<accession>A0A1G6Y5U4</accession>
<organism evidence="2 3">
    <name type="scientific">Streptomyces prasinopilosus</name>
    <dbReference type="NCBI Taxonomy" id="67344"/>
    <lineage>
        <taxon>Bacteria</taxon>
        <taxon>Bacillati</taxon>
        <taxon>Actinomycetota</taxon>
        <taxon>Actinomycetes</taxon>
        <taxon>Kitasatosporales</taxon>
        <taxon>Streptomycetaceae</taxon>
        <taxon>Streptomyces</taxon>
    </lineage>
</organism>
<evidence type="ECO:0000256" key="1">
    <source>
        <dbReference type="SAM" id="MobiDB-lite"/>
    </source>
</evidence>
<name>A0A1G6Y5U4_9ACTN</name>
<dbReference type="RefSeq" id="WP_055571513.1">
    <property type="nucleotide sequence ID" value="NZ_FMZK01000012.1"/>
</dbReference>
<reference evidence="3" key="1">
    <citation type="submission" date="2016-10" db="EMBL/GenBank/DDBJ databases">
        <authorList>
            <person name="Varghese N."/>
            <person name="Submissions S."/>
        </authorList>
    </citation>
    <scope>NUCLEOTIDE SEQUENCE [LARGE SCALE GENOMIC DNA]</scope>
    <source>
        <strain evidence="3">CGMCC 4.3504</strain>
    </source>
</reference>
<dbReference type="AlphaFoldDB" id="A0A1G6Y5U4"/>
<evidence type="ECO:0000313" key="2">
    <source>
        <dbReference type="EMBL" id="SDD84956.1"/>
    </source>
</evidence>
<sequence length="116" mass="12363">MFKKLFASRSENPSAPTAAAEPATPMRARTGVLDLTKKAAFSLSKNGLDGQRAAVYLVLDRSGSMRPFYRDGTMQYLGEQALGLPTGGHRAPSPASAPALQTRTRAVFPAKRTALV</sequence>
<feature type="compositionally biased region" description="Low complexity" evidence="1">
    <location>
        <begin position="15"/>
        <end position="25"/>
    </location>
</feature>
<feature type="region of interest" description="Disordered" evidence="1">
    <location>
        <begin position="1"/>
        <end position="25"/>
    </location>
</feature>
<evidence type="ECO:0008006" key="4">
    <source>
        <dbReference type="Google" id="ProtNLM"/>
    </source>
</evidence>
<protein>
    <recommendedName>
        <fullName evidence="4">VWA domain-containing protein</fullName>
    </recommendedName>
</protein>
<dbReference type="EMBL" id="FMZK01000012">
    <property type="protein sequence ID" value="SDD84956.1"/>
    <property type="molecule type" value="Genomic_DNA"/>
</dbReference>
<proteinExistence type="predicted"/>
<evidence type="ECO:0000313" key="3">
    <source>
        <dbReference type="Proteomes" id="UP000182100"/>
    </source>
</evidence>